<dbReference type="AlphaFoldDB" id="A0A521C2Z5"/>
<keyword evidence="1" id="KW-0812">Transmembrane</keyword>
<dbReference type="OrthoDB" id="1524707at2"/>
<dbReference type="RefSeq" id="WP_142453721.1">
    <property type="nucleotide sequence ID" value="NZ_FXTP01000004.1"/>
</dbReference>
<dbReference type="EMBL" id="FXTP01000004">
    <property type="protein sequence ID" value="SMO53822.1"/>
    <property type="molecule type" value="Genomic_DNA"/>
</dbReference>
<keyword evidence="4" id="KW-1185">Reference proteome</keyword>
<feature type="chain" id="PRO_5021705332" evidence="2">
    <location>
        <begin position="23"/>
        <end position="146"/>
    </location>
</feature>
<protein>
    <submittedName>
        <fullName evidence="3">Uncharacterized protein</fullName>
    </submittedName>
</protein>
<proteinExistence type="predicted"/>
<feature type="signal peptide" evidence="2">
    <location>
        <begin position="1"/>
        <end position="22"/>
    </location>
</feature>
<accession>A0A521C2Z5</accession>
<keyword evidence="2" id="KW-0732">Signal</keyword>
<evidence type="ECO:0000313" key="4">
    <source>
        <dbReference type="Proteomes" id="UP000317557"/>
    </source>
</evidence>
<dbReference type="Proteomes" id="UP000317557">
    <property type="component" value="Unassembled WGS sequence"/>
</dbReference>
<gene>
    <name evidence="3" type="ORF">SAMN06265219_104107</name>
</gene>
<keyword evidence="1" id="KW-1133">Transmembrane helix</keyword>
<organism evidence="3 4">
    <name type="scientific">Gracilimonas mengyeensis</name>
    <dbReference type="NCBI Taxonomy" id="1302730"/>
    <lineage>
        <taxon>Bacteria</taxon>
        <taxon>Pseudomonadati</taxon>
        <taxon>Balneolota</taxon>
        <taxon>Balneolia</taxon>
        <taxon>Balneolales</taxon>
        <taxon>Balneolaceae</taxon>
        <taxon>Gracilimonas</taxon>
    </lineage>
</organism>
<keyword evidence="1" id="KW-0472">Membrane</keyword>
<evidence type="ECO:0000256" key="1">
    <source>
        <dbReference type="SAM" id="Phobius"/>
    </source>
</evidence>
<feature type="transmembrane region" description="Helical" evidence="1">
    <location>
        <begin position="128"/>
        <end position="145"/>
    </location>
</feature>
<sequence length="146" mass="16476">MKKTILSFLFLGLMTFALPLQAQSADAHEKLKKHINEMVEQVQEESDVQQKRVMLNKSLDDLIKAVDRVESNKMVPDSDKKALADFKESLTDRKNELNGTNGYAKVPGNQLNDYANFIQQEMEQADKVVTLSLTTALLIVLILLLL</sequence>
<evidence type="ECO:0000313" key="3">
    <source>
        <dbReference type="EMBL" id="SMO53822.1"/>
    </source>
</evidence>
<reference evidence="3 4" key="1">
    <citation type="submission" date="2017-05" db="EMBL/GenBank/DDBJ databases">
        <authorList>
            <person name="Varghese N."/>
            <person name="Submissions S."/>
        </authorList>
    </citation>
    <scope>NUCLEOTIDE SEQUENCE [LARGE SCALE GENOMIC DNA]</scope>
    <source>
        <strain evidence="3 4">DSM 21985</strain>
    </source>
</reference>
<name>A0A521C2Z5_9BACT</name>
<evidence type="ECO:0000256" key="2">
    <source>
        <dbReference type="SAM" id="SignalP"/>
    </source>
</evidence>